<dbReference type="InterPro" id="IPR036322">
    <property type="entry name" value="WD40_repeat_dom_sf"/>
</dbReference>
<dbReference type="InterPro" id="IPR015943">
    <property type="entry name" value="WD40/YVTN_repeat-like_dom_sf"/>
</dbReference>
<sequence length="1292" mass="148220">MSKKITVREFRTYDQIRIVVVDGKDEIWDGSSLVTKLDSSPIRIENWYRNWLIGKTDFSTHHPNPNRSFMFVRQIGNISLSGRRNTWKKRFSVLTDKELLLYKKEQTFQKNKKKGSRRIQITDIIRASLTGKKSKRKKENCFEIQTNKKTLVFSCQDRETSCNWVGAIQSVKRLSTQINQYQSVAKALSEGKLPKIINNLEMPINKLSNLQDNEGFGPFLSSIKNEQFTTSLSLCKSNYNLSLSKELERCDLNLMNNQLSKISDLVLIQYLLKHLKESEKEIQKRVTNCWISRAINEQNLEMIKILSMNNIKCFNDNELTKNIFKFIRELIDKENYAHTSNVLGIVDLNLMGIENDENNLLFHCINNNNLSGVNVLIERGCDPNLRTQEEFDTALHLCSKKIKIDNFHLLLPICEYLLSHGANGTLINKKCNTALFEAIQNFHTNVIPEALSKKRPEILDFINKYIAILTPPTQILSFDQKLIEQLQNFSIDNFYFKNKGNNDNKELLGNNIFNYKWILNNLKYASLFNSFKNKIDNRGEEGIKIVLQLISESRHSIRNSNDQLKSQLIGRLNSLVHYHPGIKKLMNGILSYRNNKSWLMPLIPSLSCGSSFLQNNYIRLKQICFQHLLPINGVSSNLNGNVVISGDEDGKLIFWDIAKGATKKIIDAHSKEIRSVSISEKAEIVVTAGNDLTIKIWNSGNYELFTTLSGHKSFINCIDISHTGQYIVSCSDDQTVKIWSTFRKQIDKTLYAHNCAVNSVRINFNQVITSADENGCVHFWDIENGMLKTKINAHNSPINTIDVFGNSPETLMVVTGSDDHTCKIYNLSNSKLVNTFYSHESRINSLKVNSTGEVVISSSIDGTIWLWNPLNTRKKYQIIDPERKINCMTFSQFDNNIIFGLQNGSIRIYQLNQSILKKNQNNKINSLIADNQNKNSNILITKNKVDHDDNNNNNNKNKNNNKKKKKKKKNIQTNLNISDHNDDKFFKIMFLKLFKQIKFVKRGHNKEITSICSSPDNKLIATGSKDCKIKIWDTSNLRVKATLFDYKAIEHYPILSITFTKDSKQLISTTYGKIQIWCLNTFKLLKEYNNIHPFDEWITCIEMVGVGENVLTGCSDGEIIEWQLSTGKTLNKYIGHTDLVCSIQVSNNGKQFISTSHDNSLKIWNFLTKKNISIETDSWLLSGCFSLDNKKIFLINNKSKLLVYRSLNKKIIPNSKALSSKFIYSATPLPRNQFLSISSNTATLWNSIKFSIITEFTVDEKLTCCFYFVKNRNTIIVLGDESGNVHFLKIIL</sequence>
<protein>
    <submittedName>
        <fullName evidence="6">Wd40 repeat protein</fullName>
    </submittedName>
</protein>
<evidence type="ECO:0000259" key="5">
    <source>
        <dbReference type="PROSITE" id="PS50003"/>
    </source>
</evidence>
<dbReference type="PROSITE" id="PS50294">
    <property type="entry name" value="WD_REPEATS_REGION"/>
    <property type="match status" value="5"/>
</dbReference>
<dbReference type="EMBL" id="JANTQA010000012">
    <property type="protein sequence ID" value="KAJ3450714.1"/>
    <property type="molecule type" value="Genomic_DNA"/>
</dbReference>
<proteinExistence type="predicted"/>
<feature type="repeat" description="WD" evidence="3">
    <location>
        <begin position="624"/>
        <end position="665"/>
    </location>
</feature>
<dbReference type="Pfam" id="PF00400">
    <property type="entry name" value="WD40"/>
    <property type="match status" value="8"/>
</dbReference>
<dbReference type="SUPFAM" id="SSF50978">
    <property type="entry name" value="WD40 repeat-like"/>
    <property type="match status" value="2"/>
</dbReference>
<dbReference type="InterPro" id="IPR019775">
    <property type="entry name" value="WD40_repeat_CS"/>
</dbReference>
<dbReference type="PROSITE" id="PS50003">
    <property type="entry name" value="PH_DOMAIN"/>
    <property type="match status" value="1"/>
</dbReference>
<dbReference type="SMART" id="SM00320">
    <property type="entry name" value="WD40"/>
    <property type="match status" value="11"/>
</dbReference>
<dbReference type="SUPFAM" id="SSF50729">
    <property type="entry name" value="PH domain-like"/>
    <property type="match status" value="1"/>
</dbReference>
<feature type="repeat" description="WD" evidence="3">
    <location>
        <begin position="1001"/>
        <end position="1042"/>
    </location>
</feature>
<keyword evidence="2" id="KW-0677">Repeat</keyword>
<organism evidence="6 7">
    <name type="scientific">Anaeramoeba flamelloides</name>
    <dbReference type="NCBI Taxonomy" id="1746091"/>
    <lineage>
        <taxon>Eukaryota</taxon>
        <taxon>Metamonada</taxon>
        <taxon>Anaeramoebidae</taxon>
        <taxon>Anaeramoeba</taxon>
    </lineage>
</organism>
<dbReference type="InterPro" id="IPR011993">
    <property type="entry name" value="PH-like_dom_sf"/>
</dbReference>
<evidence type="ECO:0000256" key="2">
    <source>
        <dbReference type="ARBA" id="ARBA00022737"/>
    </source>
</evidence>
<dbReference type="PROSITE" id="PS50082">
    <property type="entry name" value="WD_REPEATS_2"/>
    <property type="match status" value="8"/>
</dbReference>
<dbReference type="PROSITE" id="PS00678">
    <property type="entry name" value="WD_REPEATS_1"/>
    <property type="match status" value="3"/>
</dbReference>
<feature type="repeat" description="WD" evidence="3">
    <location>
        <begin position="791"/>
        <end position="835"/>
    </location>
</feature>
<dbReference type="InterPro" id="IPR002110">
    <property type="entry name" value="Ankyrin_rpt"/>
</dbReference>
<evidence type="ECO:0000256" key="3">
    <source>
        <dbReference type="PROSITE-ProRule" id="PRU00221"/>
    </source>
</evidence>
<keyword evidence="1 3" id="KW-0853">WD repeat</keyword>
<feature type="compositionally biased region" description="Basic residues" evidence="4">
    <location>
        <begin position="959"/>
        <end position="970"/>
    </location>
</feature>
<dbReference type="SMART" id="SM00233">
    <property type="entry name" value="PH"/>
    <property type="match status" value="1"/>
</dbReference>
<gene>
    <name evidence="6" type="ORF">M0812_06900</name>
</gene>
<feature type="domain" description="PH" evidence="5">
    <location>
        <begin position="71"/>
        <end position="173"/>
    </location>
</feature>
<dbReference type="InterPro" id="IPR001849">
    <property type="entry name" value="PH_domain"/>
</dbReference>
<dbReference type="InterPro" id="IPR001680">
    <property type="entry name" value="WD40_rpt"/>
</dbReference>
<reference evidence="6" key="1">
    <citation type="submission" date="2022-08" db="EMBL/GenBank/DDBJ databases">
        <title>Novel sulphate-reducing endosymbionts in the free-living metamonad Anaeramoeba.</title>
        <authorList>
            <person name="Jerlstrom-Hultqvist J."/>
            <person name="Cepicka I."/>
            <person name="Gallot-Lavallee L."/>
            <person name="Salas-Leiva D."/>
            <person name="Curtis B.A."/>
            <person name="Zahonova K."/>
            <person name="Pipaliya S."/>
            <person name="Dacks J."/>
            <person name="Roger A.J."/>
        </authorList>
    </citation>
    <scope>NUCLEOTIDE SEQUENCE</scope>
    <source>
        <strain evidence="6">Busselton2</strain>
    </source>
</reference>
<evidence type="ECO:0000256" key="1">
    <source>
        <dbReference type="ARBA" id="ARBA00022574"/>
    </source>
</evidence>
<dbReference type="PANTHER" id="PTHR19848:SF8">
    <property type="entry name" value="F-BOX AND WD REPEAT DOMAIN CONTAINING 7"/>
    <property type="match status" value="1"/>
</dbReference>
<evidence type="ECO:0000313" key="7">
    <source>
        <dbReference type="Proteomes" id="UP001146793"/>
    </source>
</evidence>
<feature type="region of interest" description="Disordered" evidence="4">
    <location>
        <begin position="944"/>
        <end position="973"/>
    </location>
</feature>
<feature type="repeat" description="WD" evidence="3">
    <location>
        <begin position="708"/>
        <end position="740"/>
    </location>
</feature>
<dbReference type="Proteomes" id="UP001146793">
    <property type="component" value="Unassembled WGS sequence"/>
</dbReference>
<dbReference type="Gene3D" id="2.130.10.10">
    <property type="entry name" value="YVTN repeat-like/Quinoprotein amine dehydrogenase"/>
    <property type="match status" value="3"/>
</dbReference>
<dbReference type="PANTHER" id="PTHR19848">
    <property type="entry name" value="WD40 REPEAT PROTEIN"/>
    <property type="match status" value="1"/>
</dbReference>
<feature type="repeat" description="WD" evidence="3">
    <location>
        <begin position="836"/>
        <end position="868"/>
    </location>
</feature>
<dbReference type="InterPro" id="IPR036770">
    <property type="entry name" value="Ankyrin_rpt-contain_sf"/>
</dbReference>
<dbReference type="Gene3D" id="2.30.29.30">
    <property type="entry name" value="Pleckstrin-homology domain (PH domain)/Phosphotyrosine-binding domain (PTB)"/>
    <property type="match status" value="1"/>
</dbReference>
<feature type="repeat" description="WD" evidence="3">
    <location>
        <begin position="666"/>
        <end position="707"/>
    </location>
</feature>
<feature type="repeat" description="WD" evidence="3">
    <location>
        <begin position="750"/>
        <end position="790"/>
    </location>
</feature>
<dbReference type="CDD" id="cd00200">
    <property type="entry name" value="WD40"/>
    <property type="match status" value="1"/>
</dbReference>
<dbReference type="InterPro" id="IPR020472">
    <property type="entry name" value="WD40_PAC1"/>
</dbReference>
<accession>A0AAV8AEV3</accession>
<dbReference type="SUPFAM" id="SSF48403">
    <property type="entry name" value="Ankyrin repeat"/>
    <property type="match status" value="1"/>
</dbReference>
<dbReference type="Gene3D" id="1.25.40.20">
    <property type="entry name" value="Ankyrin repeat-containing domain"/>
    <property type="match status" value="1"/>
</dbReference>
<dbReference type="Pfam" id="PF00169">
    <property type="entry name" value="PH"/>
    <property type="match status" value="1"/>
</dbReference>
<evidence type="ECO:0000256" key="4">
    <source>
        <dbReference type="SAM" id="MobiDB-lite"/>
    </source>
</evidence>
<dbReference type="PRINTS" id="PR00320">
    <property type="entry name" value="GPROTEINBRPT"/>
</dbReference>
<evidence type="ECO:0000313" key="6">
    <source>
        <dbReference type="EMBL" id="KAJ3450714.1"/>
    </source>
</evidence>
<dbReference type="SMART" id="SM00248">
    <property type="entry name" value="ANK"/>
    <property type="match status" value="3"/>
</dbReference>
<dbReference type="Pfam" id="PF12796">
    <property type="entry name" value="Ank_2"/>
    <property type="match status" value="1"/>
</dbReference>
<comment type="caution">
    <text evidence="6">The sequence shown here is derived from an EMBL/GenBank/DDBJ whole genome shotgun (WGS) entry which is preliminary data.</text>
</comment>
<name>A0AAV8AEV3_9EUKA</name>
<feature type="repeat" description="WD" evidence="3">
    <location>
        <begin position="1133"/>
        <end position="1174"/>
    </location>
</feature>